<keyword evidence="1" id="KW-0732">Signal</keyword>
<evidence type="ECO:0000313" key="3">
    <source>
        <dbReference type="Proteomes" id="UP000525078"/>
    </source>
</evidence>
<comment type="caution">
    <text evidence="2">The sequence shown here is derived from an EMBL/GenBank/DDBJ whole genome shotgun (WGS) entry which is preliminary data.</text>
</comment>
<name>A0A7J6DWU2_CANSA</name>
<dbReference type="Proteomes" id="UP000525078">
    <property type="component" value="Unassembled WGS sequence"/>
</dbReference>
<evidence type="ECO:0000256" key="1">
    <source>
        <dbReference type="SAM" id="SignalP"/>
    </source>
</evidence>
<accession>A0A7J6DWU2</accession>
<feature type="chain" id="PRO_5029739249" evidence="1">
    <location>
        <begin position="20"/>
        <end position="131"/>
    </location>
</feature>
<sequence>MFLQTYLALLIVETGNSLGAGGDIRVYLEKLSAAEDVQKFVEQNPFGQMLIRERPQKLVSKFLKHLGISVKWRSLNLEKKKCKDRAAYASLLGVGAPEALVIGVVAFDDFLTHDKARLLEKKFWNKLGRKT</sequence>
<protein>
    <submittedName>
        <fullName evidence="2">Uncharacterized protein</fullName>
    </submittedName>
</protein>
<proteinExistence type="predicted"/>
<dbReference type="AlphaFoldDB" id="A0A7J6DWU2"/>
<organism evidence="2 3">
    <name type="scientific">Cannabis sativa</name>
    <name type="common">Hemp</name>
    <name type="synonym">Marijuana</name>
    <dbReference type="NCBI Taxonomy" id="3483"/>
    <lineage>
        <taxon>Eukaryota</taxon>
        <taxon>Viridiplantae</taxon>
        <taxon>Streptophyta</taxon>
        <taxon>Embryophyta</taxon>
        <taxon>Tracheophyta</taxon>
        <taxon>Spermatophyta</taxon>
        <taxon>Magnoliopsida</taxon>
        <taxon>eudicotyledons</taxon>
        <taxon>Gunneridae</taxon>
        <taxon>Pentapetalae</taxon>
        <taxon>rosids</taxon>
        <taxon>fabids</taxon>
        <taxon>Rosales</taxon>
        <taxon>Cannabaceae</taxon>
        <taxon>Cannabis</taxon>
    </lineage>
</organism>
<gene>
    <name evidence="2" type="ORF">F8388_019718</name>
</gene>
<feature type="signal peptide" evidence="1">
    <location>
        <begin position="1"/>
        <end position="19"/>
    </location>
</feature>
<reference evidence="2 3" key="1">
    <citation type="journal article" date="2020" name="bioRxiv">
        <title>Sequence and annotation of 42 cannabis genomes reveals extensive copy number variation in cannabinoid synthesis and pathogen resistance genes.</title>
        <authorList>
            <person name="Mckernan K.J."/>
            <person name="Helbert Y."/>
            <person name="Kane L.T."/>
            <person name="Ebling H."/>
            <person name="Zhang L."/>
            <person name="Liu B."/>
            <person name="Eaton Z."/>
            <person name="Mclaughlin S."/>
            <person name="Kingan S."/>
            <person name="Baybayan P."/>
            <person name="Concepcion G."/>
            <person name="Jordan M."/>
            <person name="Riva A."/>
            <person name="Barbazuk W."/>
            <person name="Harkins T."/>
        </authorList>
    </citation>
    <scope>NUCLEOTIDE SEQUENCE [LARGE SCALE GENOMIC DNA]</scope>
    <source>
        <strain evidence="3">cv. Jamaican Lion 4</strain>
        <tissue evidence="2">Leaf</tissue>
    </source>
</reference>
<evidence type="ECO:0000313" key="2">
    <source>
        <dbReference type="EMBL" id="KAF4350584.1"/>
    </source>
</evidence>
<dbReference type="EMBL" id="JAATIP010000364">
    <property type="protein sequence ID" value="KAF4350584.1"/>
    <property type="molecule type" value="Genomic_DNA"/>
</dbReference>